<reference evidence="3" key="1">
    <citation type="journal article" date="2013" name="Science">
        <title>The Amborella genome and the evolution of flowering plants.</title>
        <authorList>
            <consortium name="Amborella Genome Project"/>
        </authorList>
    </citation>
    <scope>NUCLEOTIDE SEQUENCE [LARGE SCALE GENOMIC DNA]</scope>
</reference>
<dbReference type="HOGENOM" id="CLU_147134_0_0_1"/>
<accession>U5CQW0</accession>
<dbReference type="OrthoDB" id="775892at2759"/>
<sequence>MAKINAPLRNNMGDRRSRISDRKRKMKGDPITGKLKQTNAPTSISGKRKRKLFKKWRKGQKEALQKGLVTMEGIEMAVTNTEGASHKADKVPTKFQLKKSAKLRLKKHKGKGKGIVQTSAPFVDAMAE</sequence>
<evidence type="ECO:0000313" key="2">
    <source>
        <dbReference type="EMBL" id="ERN15576.1"/>
    </source>
</evidence>
<feature type="compositionally biased region" description="Basic residues" evidence="1">
    <location>
        <begin position="46"/>
        <end position="58"/>
    </location>
</feature>
<gene>
    <name evidence="2" type="ORF">AMTR_s00048p00146940</name>
</gene>
<evidence type="ECO:0000313" key="3">
    <source>
        <dbReference type="Proteomes" id="UP000017836"/>
    </source>
</evidence>
<dbReference type="PANTHER" id="PTHR36709:SF1">
    <property type="entry name" value="OS02G0604100 PROTEIN"/>
    <property type="match status" value="1"/>
</dbReference>
<dbReference type="AlphaFoldDB" id="U5CQW0"/>
<dbReference type="PANTHER" id="PTHR36709">
    <property type="entry name" value="OS02G0604100 PROTEIN"/>
    <property type="match status" value="1"/>
</dbReference>
<feature type="region of interest" description="Disordered" evidence="1">
    <location>
        <begin position="1"/>
        <end position="58"/>
    </location>
</feature>
<feature type="compositionally biased region" description="Polar residues" evidence="1">
    <location>
        <begin position="35"/>
        <end position="45"/>
    </location>
</feature>
<dbReference type="KEGG" id="atr:18443866"/>
<evidence type="ECO:0000256" key="1">
    <source>
        <dbReference type="SAM" id="MobiDB-lite"/>
    </source>
</evidence>
<dbReference type="eggNOG" id="ENOG502S3X3">
    <property type="taxonomic scope" value="Eukaryota"/>
</dbReference>
<dbReference type="EMBL" id="KI392502">
    <property type="protein sequence ID" value="ERN15576.1"/>
    <property type="molecule type" value="Genomic_DNA"/>
</dbReference>
<dbReference type="Gramene" id="ERN15576">
    <property type="protein sequence ID" value="ERN15576"/>
    <property type="gene ID" value="AMTR_s00048p00146940"/>
</dbReference>
<dbReference type="OMA" id="KTQDANR"/>
<name>U5CQW0_AMBTC</name>
<dbReference type="Proteomes" id="UP000017836">
    <property type="component" value="Unassembled WGS sequence"/>
</dbReference>
<proteinExistence type="predicted"/>
<organism evidence="2 3">
    <name type="scientific">Amborella trichopoda</name>
    <dbReference type="NCBI Taxonomy" id="13333"/>
    <lineage>
        <taxon>Eukaryota</taxon>
        <taxon>Viridiplantae</taxon>
        <taxon>Streptophyta</taxon>
        <taxon>Embryophyta</taxon>
        <taxon>Tracheophyta</taxon>
        <taxon>Spermatophyta</taxon>
        <taxon>Magnoliopsida</taxon>
        <taxon>Amborellales</taxon>
        <taxon>Amborellaceae</taxon>
        <taxon>Amborella</taxon>
    </lineage>
</organism>
<keyword evidence="3" id="KW-1185">Reference proteome</keyword>
<protein>
    <submittedName>
        <fullName evidence="2">Uncharacterized protein</fullName>
    </submittedName>
</protein>